<gene>
    <name evidence="4" type="ORF">J2Z66_001826</name>
</gene>
<dbReference type="Pfam" id="PF13378">
    <property type="entry name" value="MR_MLE_C"/>
    <property type="match status" value="1"/>
</dbReference>
<evidence type="ECO:0000256" key="2">
    <source>
        <dbReference type="ARBA" id="ARBA00022723"/>
    </source>
</evidence>
<dbReference type="GO" id="GO:0018849">
    <property type="term" value="F:muconate cycloisomerase activity"/>
    <property type="evidence" value="ECO:0007669"/>
    <property type="project" value="UniProtKB-EC"/>
</dbReference>
<reference evidence="4 5" key="1">
    <citation type="submission" date="2021-03" db="EMBL/GenBank/DDBJ databases">
        <title>Genomic Encyclopedia of Type Strains, Phase IV (KMG-IV): sequencing the most valuable type-strain genomes for metagenomic binning, comparative biology and taxonomic classification.</title>
        <authorList>
            <person name="Goeker M."/>
        </authorList>
    </citation>
    <scope>NUCLEOTIDE SEQUENCE [LARGE SCALE GENOMIC DNA]</scope>
    <source>
        <strain evidence="4 5">DSM 26048</strain>
    </source>
</reference>
<dbReference type="PANTHER" id="PTHR48080:SF3">
    <property type="entry name" value="ENOLASE SUPERFAMILY MEMBER DDB_G0284701"/>
    <property type="match status" value="1"/>
</dbReference>
<dbReference type="InterPro" id="IPR013341">
    <property type="entry name" value="Mandelate_racemase_N_dom"/>
</dbReference>
<dbReference type="InterPro" id="IPR029065">
    <property type="entry name" value="Enolase_C-like"/>
</dbReference>
<evidence type="ECO:0000313" key="5">
    <source>
        <dbReference type="Proteomes" id="UP001519287"/>
    </source>
</evidence>
<protein>
    <submittedName>
        <fullName evidence="4">Muconate cycloisomerase</fullName>
        <ecNumber evidence="4">5.5.1.1</ecNumber>
    </submittedName>
</protein>
<keyword evidence="4" id="KW-0413">Isomerase</keyword>
<dbReference type="SUPFAM" id="SSF54826">
    <property type="entry name" value="Enolase N-terminal domain-like"/>
    <property type="match status" value="1"/>
</dbReference>
<dbReference type="InterPro" id="IPR029017">
    <property type="entry name" value="Enolase-like_N"/>
</dbReference>
<evidence type="ECO:0000259" key="3">
    <source>
        <dbReference type="SMART" id="SM00922"/>
    </source>
</evidence>
<sequence>MKIVSVEAIPVNLPFHEPVSDAWGVYASSNHGIVVIRGDSGEYGVGEIALAWFGGAHALCKEVNDLWAEKLVGMRVSDLSLVTSLLDSFCSFSKRHLLAKAGVEMALWDLLGKSLGVPVYELLGGKVRGQIALTGGISMGTVEHMTASAVGKVSEGFQELKLKIGLDEDKDWAALHSIRRAIPDSVRIRVDVNMAWQDVKKAKRIIDRMTTLGVSIVEQPLHSERLSDLAWLRTNIDAILLIDEGIWDVRDARKHLEMQAADMLHVYISEAGGIAASKKIFELASLYEMDCTIGSMPEGKIGAAASAHVGAAMLNLSSHASDIRGFTVYREDVVNEELVISAGSLIVPDRPGLGVTIDFAQLARMRVDQ</sequence>
<evidence type="ECO:0000313" key="4">
    <source>
        <dbReference type="EMBL" id="MBP1990228.1"/>
    </source>
</evidence>
<keyword evidence="5" id="KW-1185">Reference proteome</keyword>
<accession>A0ABS4IRM2</accession>
<dbReference type="InterPro" id="IPR036849">
    <property type="entry name" value="Enolase-like_C_sf"/>
</dbReference>
<dbReference type="InterPro" id="IPR018110">
    <property type="entry name" value="Mandel_Rmase/mucon_lact_enz_CS"/>
</dbReference>
<dbReference type="InterPro" id="IPR034593">
    <property type="entry name" value="DgoD-like"/>
</dbReference>
<dbReference type="EC" id="5.5.1.1" evidence="4"/>
<dbReference type="RefSeq" id="WP_209971017.1">
    <property type="nucleotide sequence ID" value="NZ_JAGGLB010000004.1"/>
</dbReference>
<dbReference type="PANTHER" id="PTHR48080">
    <property type="entry name" value="D-GALACTONATE DEHYDRATASE-RELATED"/>
    <property type="match status" value="1"/>
</dbReference>
<dbReference type="SFLD" id="SFLDG00180">
    <property type="entry name" value="muconate_cycloisomerase"/>
    <property type="match status" value="1"/>
</dbReference>
<dbReference type="SMART" id="SM00922">
    <property type="entry name" value="MR_MLE"/>
    <property type="match status" value="1"/>
</dbReference>
<feature type="domain" description="Mandelate racemase/muconate lactonizing enzyme C-terminal" evidence="3">
    <location>
        <begin position="142"/>
        <end position="239"/>
    </location>
</feature>
<dbReference type="SFLD" id="SFLDS00001">
    <property type="entry name" value="Enolase"/>
    <property type="match status" value="1"/>
</dbReference>
<dbReference type="Proteomes" id="UP001519287">
    <property type="component" value="Unassembled WGS sequence"/>
</dbReference>
<dbReference type="Pfam" id="PF02746">
    <property type="entry name" value="MR_MLE_N"/>
    <property type="match status" value="1"/>
</dbReference>
<dbReference type="PROSITE" id="PS00908">
    <property type="entry name" value="MR_MLE_1"/>
    <property type="match status" value="1"/>
</dbReference>
<comment type="caution">
    <text evidence="4">The sequence shown here is derived from an EMBL/GenBank/DDBJ whole genome shotgun (WGS) entry which is preliminary data.</text>
</comment>
<comment type="similarity">
    <text evidence="1">Belongs to the mandelate racemase/muconate lactonizing enzyme family.</text>
</comment>
<dbReference type="Gene3D" id="3.30.390.10">
    <property type="entry name" value="Enolase-like, N-terminal domain"/>
    <property type="match status" value="1"/>
</dbReference>
<dbReference type="EMBL" id="JAGGLB010000004">
    <property type="protein sequence ID" value="MBP1990228.1"/>
    <property type="molecule type" value="Genomic_DNA"/>
</dbReference>
<dbReference type="Gene3D" id="3.20.20.120">
    <property type="entry name" value="Enolase-like C-terminal domain"/>
    <property type="match status" value="1"/>
</dbReference>
<dbReference type="InterPro" id="IPR013342">
    <property type="entry name" value="Mandelate_racemase_C"/>
</dbReference>
<organism evidence="4 5">
    <name type="scientific">Paenibacillus eucommiae</name>
    <dbReference type="NCBI Taxonomy" id="1355755"/>
    <lineage>
        <taxon>Bacteria</taxon>
        <taxon>Bacillati</taxon>
        <taxon>Bacillota</taxon>
        <taxon>Bacilli</taxon>
        <taxon>Bacillales</taxon>
        <taxon>Paenibacillaceae</taxon>
        <taxon>Paenibacillus</taxon>
    </lineage>
</organism>
<name>A0ABS4IRM2_9BACL</name>
<proteinExistence type="inferred from homology"/>
<keyword evidence="2" id="KW-0479">Metal-binding</keyword>
<evidence type="ECO:0000256" key="1">
    <source>
        <dbReference type="ARBA" id="ARBA00008031"/>
    </source>
</evidence>
<dbReference type="SUPFAM" id="SSF51604">
    <property type="entry name" value="Enolase C-terminal domain-like"/>
    <property type="match status" value="1"/>
</dbReference>